<organism evidence="1 2">
    <name type="scientific">Undibacterium luofuense</name>
    <dbReference type="NCBI Taxonomy" id="2828733"/>
    <lineage>
        <taxon>Bacteria</taxon>
        <taxon>Pseudomonadati</taxon>
        <taxon>Pseudomonadota</taxon>
        <taxon>Betaproteobacteria</taxon>
        <taxon>Burkholderiales</taxon>
        <taxon>Oxalobacteraceae</taxon>
        <taxon>Undibacterium</taxon>
    </lineage>
</organism>
<keyword evidence="2" id="KW-1185">Reference proteome</keyword>
<evidence type="ECO:0000313" key="1">
    <source>
        <dbReference type="EMBL" id="MBR7784086.1"/>
    </source>
</evidence>
<accession>A0A941DSK3</accession>
<dbReference type="RefSeq" id="WP_212689353.1">
    <property type="nucleotide sequence ID" value="NZ_JAGSPN010000018.1"/>
</dbReference>
<dbReference type="EMBL" id="JAGSPN010000018">
    <property type="protein sequence ID" value="MBR7784086.1"/>
    <property type="molecule type" value="Genomic_DNA"/>
</dbReference>
<dbReference type="AlphaFoldDB" id="A0A941DSK3"/>
<name>A0A941DSK3_9BURK</name>
<evidence type="ECO:0000313" key="2">
    <source>
        <dbReference type="Proteomes" id="UP000680067"/>
    </source>
</evidence>
<gene>
    <name evidence="1" type="ORF">KDM89_18215</name>
</gene>
<protein>
    <submittedName>
        <fullName evidence="1">Uncharacterized protein</fullName>
    </submittedName>
</protein>
<dbReference type="Proteomes" id="UP000680067">
    <property type="component" value="Unassembled WGS sequence"/>
</dbReference>
<sequence>MMQLNVSGEDNRWHRLQVQLSLGILVKNLHFSRFFLTAGANDGIIRTRNFSSAVEIDGFPFSSCCPGIEIHSVDAAI</sequence>
<comment type="caution">
    <text evidence="1">The sequence shown here is derived from an EMBL/GenBank/DDBJ whole genome shotgun (WGS) entry which is preliminary data.</text>
</comment>
<reference evidence="1" key="1">
    <citation type="submission" date="2021-04" db="EMBL/GenBank/DDBJ databases">
        <title>novel species isolated from subtropical streams in China.</title>
        <authorList>
            <person name="Lu H."/>
        </authorList>
    </citation>
    <scope>NUCLEOTIDE SEQUENCE</scope>
    <source>
        <strain evidence="1">LFS511W</strain>
    </source>
</reference>
<proteinExistence type="predicted"/>